<evidence type="ECO:0000313" key="3">
    <source>
        <dbReference type="Proteomes" id="UP000226031"/>
    </source>
</evidence>
<feature type="compositionally biased region" description="Polar residues" evidence="1">
    <location>
        <begin position="1"/>
        <end position="13"/>
    </location>
</feature>
<accession>A0A2B7ZNC6</accession>
<dbReference type="STRING" id="73230.A0A2B7ZNC6"/>
<evidence type="ECO:0000313" key="2">
    <source>
        <dbReference type="EMBL" id="PGH35145.1"/>
    </source>
</evidence>
<protein>
    <submittedName>
        <fullName evidence="2">Uncharacterized protein</fullName>
    </submittedName>
</protein>
<dbReference type="EMBL" id="PDND01000027">
    <property type="protein sequence ID" value="PGH35145.1"/>
    <property type="molecule type" value="Genomic_DNA"/>
</dbReference>
<gene>
    <name evidence="2" type="ORF">GX50_02067</name>
</gene>
<proteinExistence type="predicted"/>
<keyword evidence="3" id="KW-1185">Reference proteome</keyword>
<evidence type="ECO:0000256" key="1">
    <source>
        <dbReference type="SAM" id="MobiDB-lite"/>
    </source>
</evidence>
<reference evidence="2 3" key="1">
    <citation type="submission" date="2017-10" db="EMBL/GenBank/DDBJ databases">
        <title>Comparative genomics in systemic dimorphic fungi from Ajellomycetaceae.</title>
        <authorList>
            <person name="Munoz J.F."/>
            <person name="Mcewen J.G."/>
            <person name="Clay O.K."/>
            <person name="Cuomo C.A."/>
        </authorList>
    </citation>
    <scope>NUCLEOTIDE SEQUENCE [LARGE SCALE GENOMIC DNA]</scope>
    <source>
        <strain evidence="2 3">UAMH4076</strain>
    </source>
</reference>
<name>A0A2B7ZNC6_9EURO</name>
<dbReference type="Proteomes" id="UP000226031">
    <property type="component" value="Unassembled WGS sequence"/>
</dbReference>
<comment type="caution">
    <text evidence="2">The sequence shown here is derived from an EMBL/GenBank/DDBJ whole genome shotgun (WGS) entry which is preliminary data.</text>
</comment>
<sequence length="265" mass="30094">MSPSNSDYSLDPSSESEDPRPLLPIVRPVPFISHNIDAPWMSEHARQVSSVVRETEPLIRSHHPSLKDSKIVFVCDKTDTSTWIIPHTVQSRWYDGTEAAGKKIRVLSPFQSRLLSLSSDIYFHGPFISNLNCGRILLLSELREIRQFFPGAATAIAIVKRRIVVTFPTKEAIQACWVARIAEKVGQQMKLCDDEYNKDDIIFELRSSSDMGTSDRQNNRAIRLQFFTTESIIVVVPEELIRSRNVLPDSENILASLMRRINLTS</sequence>
<dbReference type="AlphaFoldDB" id="A0A2B7ZNC6"/>
<feature type="region of interest" description="Disordered" evidence="1">
    <location>
        <begin position="1"/>
        <end position="22"/>
    </location>
</feature>
<organism evidence="2 3">
    <name type="scientific">[Emmonsia] crescens</name>
    <dbReference type="NCBI Taxonomy" id="73230"/>
    <lineage>
        <taxon>Eukaryota</taxon>
        <taxon>Fungi</taxon>
        <taxon>Dikarya</taxon>
        <taxon>Ascomycota</taxon>
        <taxon>Pezizomycotina</taxon>
        <taxon>Eurotiomycetes</taxon>
        <taxon>Eurotiomycetidae</taxon>
        <taxon>Onygenales</taxon>
        <taxon>Ajellomycetaceae</taxon>
        <taxon>Emergomyces</taxon>
    </lineage>
</organism>